<reference evidence="5" key="1">
    <citation type="journal article" date="2019" name="Int. J. Syst. Evol. Microbiol.">
        <title>The Global Catalogue of Microorganisms (GCM) 10K type strain sequencing project: providing services to taxonomists for standard genome sequencing and annotation.</title>
        <authorList>
            <consortium name="The Broad Institute Genomics Platform"/>
            <consortium name="The Broad Institute Genome Sequencing Center for Infectious Disease"/>
            <person name="Wu L."/>
            <person name="Ma J."/>
        </authorList>
    </citation>
    <scope>NUCLEOTIDE SEQUENCE [LARGE SCALE GENOMIC DNA]</scope>
    <source>
        <strain evidence="5">JCM 9458</strain>
    </source>
</reference>
<feature type="domain" description="Histidine kinase/HSP90-like ATPase" evidence="3">
    <location>
        <begin position="400"/>
        <end position="495"/>
    </location>
</feature>
<comment type="caution">
    <text evidence="4">The sequence shown here is derived from an EMBL/GenBank/DDBJ whole genome shotgun (WGS) entry which is preliminary data.</text>
</comment>
<proteinExistence type="predicted"/>
<dbReference type="NCBIfam" id="NF041045">
    <property type="entry name" value="RsbA_anti_sig"/>
    <property type="match status" value="1"/>
</dbReference>
<evidence type="ECO:0000259" key="3">
    <source>
        <dbReference type="SMART" id="SM00387"/>
    </source>
</evidence>
<dbReference type="Proteomes" id="UP001501676">
    <property type="component" value="Unassembled WGS sequence"/>
</dbReference>
<protein>
    <recommendedName>
        <fullName evidence="3">Histidine kinase/HSP90-like ATPase domain-containing protein</fullName>
    </recommendedName>
</protein>
<dbReference type="Pfam" id="PF14417">
    <property type="entry name" value="MEDS"/>
    <property type="match status" value="2"/>
</dbReference>
<dbReference type="InterPro" id="IPR047718">
    <property type="entry name" value="RsbA-like_anti_sig"/>
</dbReference>
<gene>
    <name evidence="4" type="ORF">GCM10020369_12430</name>
</gene>
<organism evidence="4 5">
    <name type="scientific">Cryptosporangium minutisporangium</name>
    <dbReference type="NCBI Taxonomy" id="113569"/>
    <lineage>
        <taxon>Bacteria</taxon>
        <taxon>Bacillati</taxon>
        <taxon>Actinomycetota</taxon>
        <taxon>Actinomycetes</taxon>
        <taxon>Cryptosporangiales</taxon>
        <taxon>Cryptosporangiaceae</taxon>
        <taxon>Cryptosporangium</taxon>
    </lineage>
</organism>
<evidence type="ECO:0000256" key="1">
    <source>
        <dbReference type="ARBA" id="ARBA00022527"/>
    </source>
</evidence>
<evidence type="ECO:0000313" key="5">
    <source>
        <dbReference type="Proteomes" id="UP001501676"/>
    </source>
</evidence>
<dbReference type="InterPro" id="IPR036890">
    <property type="entry name" value="HATPase_C_sf"/>
</dbReference>
<keyword evidence="1" id="KW-0723">Serine/threonine-protein kinase</keyword>
<name>A0ABP6ST15_9ACTN</name>
<evidence type="ECO:0000313" key="4">
    <source>
        <dbReference type="EMBL" id="GAA3384079.1"/>
    </source>
</evidence>
<dbReference type="CDD" id="cd16936">
    <property type="entry name" value="HATPase_RsbW-like"/>
    <property type="match status" value="1"/>
</dbReference>
<keyword evidence="1" id="KW-0808">Transferase</keyword>
<evidence type="ECO:0000256" key="2">
    <source>
        <dbReference type="SAM" id="MobiDB-lite"/>
    </source>
</evidence>
<dbReference type="InterPro" id="IPR003594">
    <property type="entry name" value="HATPase_dom"/>
</dbReference>
<sequence length="499" mass="53494">MVGAAVDEGFQGYRVAAEVDWAASRPDAGTSWAGYELGAGLLAASLPFTALCVYDPRRWCPTDLAVLESVHSHRIRRVVGDVDTGFQVHAGPDGSLRLSGEVDMAFAGRLGEILTAALRYSAPPVLDGSDLTFAGRPAGDSPGRSGGRPGRANRGHSRRFGHVPAALATSGLRPDVPRYRGELTMTTSIHLSHEALFYGDDDELVAGVLPFVRAGLAQDQAVAAAVTMDNMTLLRGALGGDAAAVSFIDRDEWYQRPATTIAGWQRILAEANKRGHREVRLIGEVGFGTVDRHPTWTRYESALNSVFADAPASILCPYDTRALPAAVLADARRTHPVVSDPNRRDSDAYVAADRLLREVRESVPTAVGEPVLVMPVGASASPARRAVLGLLTGHDWADQHRLDDLRLVVSEIVCNSILHGGGHRELRVWISDQVVVCEVSDDGPGLPDPLIGYRPPVRTLTGGRGLWLARQLCDALSVETADGQTRVRFAVRLNSAGRP</sequence>
<feature type="compositionally biased region" description="Basic residues" evidence="2">
    <location>
        <begin position="151"/>
        <end position="160"/>
    </location>
</feature>
<keyword evidence="1" id="KW-0418">Kinase</keyword>
<dbReference type="Pfam" id="PF13581">
    <property type="entry name" value="HATPase_c_2"/>
    <property type="match status" value="1"/>
</dbReference>
<dbReference type="InterPro" id="IPR050267">
    <property type="entry name" value="Anti-sigma-factor_SerPK"/>
</dbReference>
<keyword evidence="5" id="KW-1185">Reference proteome</keyword>
<dbReference type="InterPro" id="IPR025847">
    <property type="entry name" value="MEDS_domain"/>
</dbReference>
<dbReference type="EMBL" id="BAAAYN010000006">
    <property type="protein sequence ID" value="GAA3384079.1"/>
    <property type="molecule type" value="Genomic_DNA"/>
</dbReference>
<dbReference type="Gene3D" id="3.30.565.10">
    <property type="entry name" value="Histidine kinase-like ATPase, C-terminal domain"/>
    <property type="match status" value="1"/>
</dbReference>
<dbReference type="PANTHER" id="PTHR35526">
    <property type="entry name" value="ANTI-SIGMA-F FACTOR RSBW-RELATED"/>
    <property type="match status" value="1"/>
</dbReference>
<feature type="region of interest" description="Disordered" evidence="2">
    <location>
        <begin position="131"/>
        <end position="160"/>
    </location>
</feature>
<dbReference type="SMART" id="SM00387">
    <property type="entry name" value="HATPase_c"/>
    <property type="match status" value="1"/>
</dbReference>
<accession>A0ABP6ST15</accession>
<dbReference type="SUPFAM" id="SSF55874">
    <property type="entry name" value="ATPase domain of HSP90 chaperone/DNA topoisomerase II/histidine kinase"/>
    <property type="match status" value="1"/>
</dbReference>
<dbReference type="PANTHER" id="PTHR35526:SF3">
    <property type="entry name" value="ANTI-SIGMA-F FACTOR RSBW"/>
    <property type="match status" value="1"/>
</dbReference>